<keyword evidence="8" id="KW-1185">Reference proteome</keyword>
<dbReference type="SUPFAM" id="SSF51182">
    <property type="entry name" value="RmlC-like cupins"/>
    <property type="match status" value="1"/>
</dbReference>
<dbReference type="Gene3D" id="2.60.120.10">
    <property type="entry name" value="Jelly Rolls"/>
    <property type="match status" value="1"/>
</dbReference>
<dbReference type="RefSeq" id="WP_249771169.1">
    <property type="nucleotide sequence ID" value="NZ_CP097332.1"/>
</dbReference>
<evidence type="ECO:0000256" key="4">
    <source>
        <dbReference type="ARBA" id="ARBA00023002"/>
    </source>
</evidence>
<evidence type="ECO:0000256" key="3">
    <source>
        <dbReference type="ARBA" id="ARBA00022964"/>
    </source>
</evidence>
<reference evidence="7" key="1">
    <citation type="journal article" date="2018" name="Int. J. Syst. Evol. Microbiol.">
        <title>Jatrophihabitans telluris sp. nov., isolated from sediment soil of lava forest wetlands and the emended description of the genus Jatrophihabitans.</title>
        <authorList>
            <person name="Lee K.C."/>
            <person name="Suh M.K."/>
            <person name="Eom M.K."/>
            <person name="Kim K.K."/>
            <person name="Kim J.S."/>
            <person name="Kim D.S."/>
            <person name="Ko S.H."/>
            <person name="Shin Y.K."/>
            <person name="Lee J.S."/>
        </authorList>
    </citation>
    <scope>NUCLEOTIDE SEQUENCE</scope>
    <source>
        <strain evidence="7">N237</strain>
    </source>
</reference>
<protein>
    <submittedName>
        <fullName evidence="7">Cysteine dioxygenase family protein</fullName>
    </submittedName>
</protein>
<evidence type="ECO:0000256" key="2">
    <source>
        <dbReference type="ARBA" id="ARBA00022723"/>
    </source>
</evidence>
<dbReference type="PANTHER" id="PTHR12918">
    <property type="entry name" value="CYSTEINE DIOXYGENASE"/>
    <property type="match status" value="1"/>
</dbReference>
<dbReference type="GO" id="GO:0051213">
    <property type="term" value="F:dioxygenase activity"/>
    <property type="evidence" value="ECO:0007669"/>
    <property type="project" value="UniProtKB-KW"/>
</dbReference>
<dbReference type="Proteomes" id="UP001056336">
    <property type="component" value="Chromosome"/>
</dbReference>
<dbReference type="EMBL" id="CP097332">
    <property type="protein sequence ID" value="UQX88048.1"/>
    <property type="molecule type" value="Genomic_DNA"/>
</dbReference>
<keyword evidence="3 7" id="KW-0223">Dioxygenase</keyword>
<reference evidence="7" key="2">
    <citation type="submission" date="2022-05" db="EMBL/GenBank/DDBJ databases">
        <authorList>
            <person name="Kim J.-S."/>
            <person name="Lee K."/>
            <person name="Suh M."/>
            <person name="Eom M."/>
            <person name="Kim J.-S."/>
            <person name="Kim D.-S."/>
            <person name="Ko S.-H."/>
            <person name="Shin Y."/>
            <person name="Lee J.-S."/>
        </authorList>
    </citation>
    <scope>NUCLEOTIDE SEQUENCE</scope>
    <source>
        <strain evidence="7">N237</strain>
    </source>
</reference>
<dbReference type="InterPro" id="IPR010300">
    <property type="entry name" value="CDO_1"/>
</dbReference>
<dbReference type="InterPro" id="IPR014710">
    <property type="entry name" value="RmlC-like_jellyroll"/>
</dbReference>
<evidence type="ECO:0000256" key="5">
    <source>
        <dbReference type="ARBA" id="ARBA00023004"/>
    </source>
</evidence>
<keyword evidence="4" id="KW-0560">Oxidoreductase</keyword>
<accession>A0ABY4QXJ8</accession>
<evidence type="ECO:0000256" key="6">
    <source>
        <dbReference type="SAM" id="MobiDB-lite"/>
    </source>
</evidence>
<dbReference type="PANTHER" id="PTHR12918:SF1">
    <property type="entry name" value="CYSTEINE DIOXYGENASE TYPE 1"/>
    <property type="match status" value="1"/>
</dbReference>
<dbReference type="Pfam" id="PF05995">
    <property type="entry name" value="CDO_I"/>
    <property type="match status" value="1"/>
</dbReference>
<sequence length="185" mass="20477">MSTSRRRARARISSLNPIELVDFTRFVAAEVAAGRYPYVEYDADDRWHQRLYRDPRVDIWLISWLPSQGTQLHDHGGSSGAFTVLSGELSEALYRPHHTAEDALLENVRPAMTAIGFGEHYVHDVRNLSDGPAVSVHAYSPPLDTMNFYDVDDHGGLSRLATMATSDPEPAVDLDRPRTGGSSAA</sequence>
<evidence type="ECO:0000313" key="7">
    <source>
        <dbReference type="EMBL" id="UQX88048.1"/>
    </source>
</evidence>
<organism evidence="7 8">
    <name type="scientific">Jatrophihabitans telluris</name>
    <dbReference type="NCBI Taxonomy" id="2038343"/>
    <lineage>
        <taxon>Bacteria</taxon>
        <taxon>Bacillati</taxon>
        <taxon>Actinomycetota</taxon>
        <taxon>Actinomycetes</taxon>
        <taxon>Jatrophihabitantales</taxon>
        <taxon>Jatrophihabitantaceae</taxon>
        <taxon>Jatrophihabitans</taxon>
    </lineage>
</organism>
<proteinExistence type="inferred from homology"/>
<keyword evidence="5" id="KW-0408">Iron</keyword>
<name>A0ABY4QXJ8_9ACTN</name>
<dbReference type="InterPro" id="IPR011051">
    <property type="entry name" value="RmlC_Cupin_sf"/>
</dbReference>
<evidence type="ECO:0000313" key="8">
    <source>
        <dbReference type="Proteomes" id="UP001056336"/>
    </source>
</evidence>
<gene>
    <name evidence="7" type="ORF">M6D93_17390</name>
</gene>
<feature type="region of interest" description="Disordered" evidence="6">
    <location>
        <begin position="163"/>
        <end position="185"/>
    </location>
</feature>
<comment type="similarity">
    <text evidence="1">Belongs to the cysteine dioxygenase family.</text>
</comment>
<evidence type="ECO:0000256" key="1">
    <source>
        <dbReference type="ARBA" id="ARBA00006622"/>
    </source>
</evidence>
<keyword evidence="2" id="KW-0479">Metal-binding</keyword>
<dbReference type="CDD" id="cd10548">
    <property type="entry name" value="cupin_CDO"/>
    <property type="match status" value="1"/>
</dbReference>